<sequence>MNALNFMQAITWHYNRCLVNQDNDWKRSLLSLRAAYKDLQQEQGFSTLVLEVQALVANDEFLRYAAWMLDDVCDQLEVGEMTFAPSTMFMALHEYEHNHSVGLNDKGLSSLQRIALTRYTHDLVTGDAYEALMKAVNAFGEYLLVVNLETGDKAYALTLKLIDNIRIALLRWMPNGFNFIDLTVEV</sequence>
<accession>A0A8S5MPT3</accession>
<organism evidence="1">
    <name type="scientific">Podoviridae sp. ctUS21</name>
    <dbReference type="NCBI Taxonomy" id="2826557"/>
    <lineage>
        <taxon>Viruses</taxon>
        <taxon>Duplodnaviria</taxon>
        <taxon>Heunggongvirae</taxon>
        <taxon>Uroviricota</taxon>
        <taxon>Caudoviricetes</taxon>
    </lineage>
</organism>
<dbReference type="EMBL" id="BK014959">
    <property type="protein sequence ID" value="DAD84365.1"/>
    <property type="molecule type" value="Genomic_DNA"/>
</dbReference>
<protein>
    <submittedName>
        <fullName evidence="1">Uncharacterized protein</fullName>
    </submittedName>
</protein>
<name>A0A8S5MPT3_9CAUD</name>
<proteinExistence type="predicted"/>
<reference evidence="1" key="1">
    <citation type="journal article" date="2021" name="Proc. Natl. Acad. Sci. U.S.A.">
        <title>A Catalog of Tens of Thousands of Viruses from Human Metagenomes Reveals Hidden Associations with Chronic Diseases.</title>
        <authorList>
            <person name="Tisza M.J."/>
            <person name="Buck C.B."/>
        </authorList>
    </citation>
    <scope>NUCLEOTIDE SEQUENCE</scope>
    <source>
        <strain evidence="1">CtUS21</strain>
    </source>
</reference>
<evidence type="ECO:0000313" key="1">
    <source>
        <dbReference type="EMBL" id="DAD84365.1"/>
    </source>
</evidence>